<accession>A0ABV4UQ01</accession>
<comment type="caution">
    <text evidence="2">The sequence shown here is derived from an EMBL/GenBank/DDBJ whole genome shotgun (WGS) entry which is preliminary data.</text>
</comment>
<reference evidence="2 3" key="1">
    <citation type="submission" date="2024-09" db="EMBL/GenBank/DDBJ databases">
        <authorList>
            <person name="Salinas-Garcia M.A."/>
            <person name="Prieme A."/>
        </authorList>
    </citation>
    <scope>NUCLEOTIDE SEQUENCE [LARGE SCALE GENOMIC DNA]</scope>
    <source>
        <strain evidence="2 3">DSM 21081</strain>
    </source>
</reference>
<protein>
    <submittedName>
        <fullName evidence="2">Helix-turn-helix transcriptional regulator</fullName>
    </submittedName>
</protein>
<evidence type="ECO:0000313" key="3">
    <source>
        <dbReference type="Proteomes" id="UP001575652"/>
    </source>
</evidence>
<sequence>MENEKDNILSLDALGAEATARLLEQSPKTLANWRSAGIGPPHYKIGRRVFYPKATLVEWVNAIKLRCAA</sequence>
<evidence type="ECO:0000259" key="1">
    <source>
        <dbReference type="Pfam" id="PF12728"/>
    </source>
</evidence>
<name>A0ABV4UQ01_9MICC</name>
<dbReference type="Proteomes" id="UP001575652">
    <property type="component" value="Unassembled WGS sequence"/>
</dbReference>
<feature type="domain" description="Helix-turn-helix" evidence="1">
    <location>
        <begin position="16"/>
        <end position="61"/>
    </location>
</feature>
<dbReference type="InterPro" id="IPR041657">
    <property type="entry name" value="HTH_17"/>
</dbReference>
<proteinExistence type="predicted"/>
<dbReference type="RefSeq" id="WP_373972895.1">
    <property type="nucleotide sequence ID" value="NZ_JBHDLJ010000013.1"/>
</dbReference>
<dbReference type="SUPFAM" id="SSF46955">
    <property type="entry name" value="Putative DNA-binding domain"/>
    <property type="match status" value="1"/>
</dbReference>
<dbReference type="EMBL" id="JBHDLJ010000013">
    <property type="protein sequence ID" value="MFB0835722.1"/>
    <property type="molecule type" value="Genomic_DNA"/>
</dbReference>
<gene>
    <name evidence="2" type="ORF">ACETWP_14115</name>
</gene>
<dbReference type="Pfam" id="PF12728">
    <property type="entry name" value="HTH_17"/>
    <property type="match status" value="1"/>
</dbReference>
<organism evidence="2 3">
    <name type="scientific">Arthrobacter halodurans</name>
    <dbReference type="NCBI Taxonomy" id="516699"/>
    <lineage>
        <taxon>Bacteria</taxon>
        <taxon>Bacillati</taxon>
        <taxon>Actinomycetota</taxon>
        <taxon>Actinomycetes</taxon>
        <taxon>Micrococcales</taxon>
        <taxon>Micrococcaceae</taxon>
        <taxon>Arthrobacter</taxon>
    </lineage>
</organism>
<dbReference type="InterPro" id="IPR009061">
    <property type="entry name" value="DNA-bd_dom_put_sf"/>
</dbReference>
<evidence type="ECO:0000313" key="2">
    <source>
        <dbReference type="EMBL" id="MFB0835722.1"/>
    </source>
</evidence>
<keyword evidence="3" id="KW-1185">Reference proteome</keyword>